<dbReference type="AlphaFoldDB" id="A0A8H7S0L3"/>
<organism evidence="4 5">
    <name type="scientific">Circinella minor</name>
    <dbReference type="NCBI Taxonomy" id="1195481"/>
    <lineage>
        <taxon>Eukaryota</taxon>
        <taxon>Fungi</taxon>
        <taxon>Fungi incertae sedis</taxon>
        <taxon>Mucoromycota</taxon>
        <taxon>Mucoromycotina</taxon>
        <taxon>Mucoromycetes</taxon>
        <taxon>Mucorales</taxon>
        <taxon>Lichtheimiaceae</taxon>
        <taxon>Circinella</taxon>
    </lineage>
</organism>
<dbReference type="InterPro" id="IPR011009">
    <property type="entry name" value="Kinase-like_dom_sf"/>
</dbReference>
<evidence type="ECO:0000259" key="3">
    <source>
        <dbReference type="Pfam" id="PF03109"/>
    </source>
</evidence>
<evidence type="ECO:0000256" key="2">
    <source>
        <dbReference type="SAM" id="Phobius"/>
    </source>
</evidence>
<dbReference type="PANTHER" id="PTHR43173">
    <property type="entry name" value="ABC1 FAMILY PROTEIN"/>
    <property type="match status" value="1"/>
</dbReference>
<proteinExistence type="inferred from homology"/>
<evidence type="ECO:0000313" key="4">
    <source>
        <dbReference type="EMBL" id="KAG2221354.1"/>
    </source>
</evidence>
<keyword evidence="2" id="KW-0812">Transmembrane</keyword>
<keyword evidence="2" id="KW-1133">Transmembrane helix</keyword>
<reference evidence="4 5" key="1">
    <citation type="submission" date="2020-12" db="EMBL/GenBank/DDBJ databases">
        <title>Metabolic potential, ecology and presence of endohyphal bacteria is reflected in genomic diversity of Mucoromycotina.</title>
        <authorList>
            <person name="Muszewska A."/>
            <person name="Okrasinska A."/>
            <person name="Steczkiewicz K."/>
            <person name="Drgas O."/>
            <person name="Orlowska M."/>
            <person name="Perlinska-Lenart U."/>
            <person name="Aleksandrzak-Piekarczyk T."/>
            <person name="Szatraj K."/>
            <person name="Zielenkiewicz U."/>
            <person name="Pilsyk S."/>
            <person name="Malc E."/>
            <person name="Mieczkowski P."/>
            <person name="Kruszewska J.S."/>
            <person name="Biernat P."/>
            <person name="Pawlowska J."/>
        </authorList>
    </citation>
    <scope>NUCLEOTIDE SEQUENCE [LARGE SCALE GENOMIC DNA]</scope>
    <source>
        <strain evidence="4 5">CBS 142.35</strain>
    </source>
</reference>
<keyword evidence="5" id="KW-1185">Reference proteome</keyword>
<dbReference type="Pfam" id="PF03109">
    <property type="entry name" value="ABC1"/>
    <property type="match status" value="1"/>
</dbReference>
<evidence type="ECO:0000313" key="5">
    <source>
        <dbReference type="Proteomes" id="UP000646827"/>
    </source>
</evidence>
<name>A0A8H7S0L3_9FUNG</name>
<dbReference type="SUPFAM" id="SSF56112">
    <property type="entry name" value="Protein kinase-like (PK-like)"/>
    <property type="match status" value="1"/>
</dbReference>
<comment type="caution">
    <text evidence="4">The sequence shown here is derived from an EMBL/GenBank/DDBJ whole genome shotgun (WGS) entry which is preliminary data.</text>
</comment>
<sequence length="561" mass="64829">MSSLFGRLKRPARFMLGTSLVGAGIYGIDARTEAQLIRRNIRTFYNGIALAVDYKLNFHPSLEPDSVSRIESLHERVANRIFDVFEHNGGLYIKMGQVIATQSAVLPQAYQRRAKRLYDAAPALPFEVVERVFREDFNGLHPSQVFSEFEMLPIASASIAQVHRARLHTGEVVAVKIQKPAILKQMDWDLMAFRILLRVYEKLFDLPLSWSSDYIEKHIRMETDFISEASNTDKAREHFDEEPSLKDRVYVPKVYHEISSKRVLVSEWVDGIQVTDKQKLKAKNLDLDRAMYTTIEAFSSQIFRSGFVHGDPHPGNVLVRKHPKIKNDVQVVIIDHGLYIQESEQFRLEYCKLWEALFMLDMNTMNRICKSWGIQDSNMFASITLQKPFSPDKAVHLGQANVNMQDIYELQVSVKERIKDFLKDQALFPRELIFVSRNMNIVRANNKALGSPVNRINVMARWALRGLSKQGSQQNLTSDGIESSITQKMRGYLYSTWRLWVFDCTLMVMSVSFWLVRLRDRTNKLLYGRDSQGFEEVLDQKLKDQLRQQFGIVIDESLFDA</sequence>
<feature type="transmembrane region" description="Helical" evidence="2">
    <location>
        <begin position="497"/>
        <end position="516"/>
    </location>
</feature>
<feature type="domain" description="ABC1 atypical kinase-like" evidence="3">
    <location>
        <begin position="117"/>
        <end position="367"/>
    </location>
</feature>
<protein>
    <recommendedName>
        <fullName evidence="3">ABC1 atypical kinase-like domain-containing protein</fullName>
    </recommendedName>
</protein>
<dbReference type="EMBL" id="JAEPRB010000111">
    <property type="protein sequence ID" value="KAG2221354.1"/>
    <property type="molecule type" value="Genomic_DNA"/>
</dbReference>
<evidence type="ECO:0000256" key="1">
    <source>
        <dbReference type="ARBA" id="ARBA00009670"/>
    </source>
</evidence>
<accession>A0A8H7S0L3</accession>
<keyword evidence="2" id="KW-0472">Membrane</keyword>
<dbReference type="InterPro" id="IPR004147">
    <property type="entry name" value="ABC1_dom"/>
</dbReference>
<dbReference type="CDD" id="cd13969">
    <property type="entry name" value="ADCK1-like"/>
    <property type="match status" value="1"/>
</dbReference>
<dbReference type="InterPro" id="IPR051130">
    <property type="entry name" value="Mito_struct-func_regulator"/>
</dbReference>
<dbReference type="OrthoDB" id="427480at2759"/>
<dbReference type="PANTHER" id="PTHR43173:SF37">
    <property type="entry name" value="ABC1 FAMILY PROTEIN C10F6.14C"/>
    <property type="match status" value="1"/>
</dbReference>
<gene>
    <name evidence="4" type="ORF">INT45_012400</name>
</gene>
<comment type="similarity">
    <text evidence="1">Belongs to the protein kinase superfamily. ADCK protein kinase family.</text>
</comment>
<dbReference type="Proteomes" id="UP000646827">
    <property type="component" value="Unassembled WGS sequence"/>
</dbReference>
<dbReference type="InterPro" id="IPR045307">
    <property type="entry name" value="ADCK1_dom"/>
</dbReference>